<comment type="subcellular location">
    <subcellularLocation>
        <location evidence="1">Membrane</location>
        <topology evidence="1">Multi-pass membrane protein</topology>
    </subcellularLocation>
</comment>
<evidence type="ECO:0000313" key="6">
    <source>
        <dbReference type="EMBL" id="KAK9752207.1"/>
    </source>
</evidence>
<sequence length="203" mass="22298">MLDTKRVYLSTGFTFRKHSAVELAALSTSMIPTIAEGKENSQEPPKVYKIRWLILGIFVLYSASNSMQWIQYSIIANIITDFYGVTSIAVDWTSMIYMVLYIPSVFPASFLLDKLGLRFTVLLGSVGTCIGSWIKVGSVDPNLFWVTFLGQSVVALSQACILSIPARLAAVWFGPHQVSSACSIGVFGNQVSFVIITNSCSPY</sequence>
<reference evidence="6 7" key="1">
    <citation type="journal article" date="2024" name="BMC Genomics">
        <title>De novo assembly and annotation of Popillia japonica's genome with initial clues to its potential as an invasive pest.</title>
        <authorList>
            <person name="Cucini C."/>
            <person name="Boschi S."/>
            <person name="Funari R."/>
            <person name="Cardaioli E."/>
            <person name="Iannotti N."/>
            <person name="Marturano G."/>
            <person name="Paoli F."/>
            <person name="Bruttini M."/>
            <person name="Carapelli A."/>
            <person name="Frati F."/>
            <person name="Nardi F."/>
        </authorList>
    </citation>
    <scope>NUCLEOTIDE SEQUENCE [LARGE SCALE GENOMIC DNA]</scope>
    <source>
        <strain evidence="6">DMR45628</strain>
    </source>
</reference>
<dbReference type="Pfam" id="PF07690">
    <property type="entry name" value="MFS_1"/>
    <property type="match status" value="1"/>
</dbReference>
<evidence type="ECO:0000256" key="4">
    <source>
        <dbReference type="ARBA" id="ARBA00023136"/>
    </source>
</evidence>
<evidence type="ECO:0000256" key="3">
    <source>
        <dbReference type="ARBA" id="ARBA00022989"/>
    </source>
</evidence>
<dbReference type="PANTHER" id="PTHR10924:SF4">
    <property type="entry name" value="GH15861P"/>
    <property type="match status" value="1"/>
</dbReference>
<evidence type="ECO:0000313" key="7">
    <source>
        <dbReference type="Proteomes" id="UP001458880"/>
    </source>
</evidence>
<accession>A0AAW1N111</accession>
<dbReference type="GO" id="GO:0097037">
    <property type="term" value="P:heme export"/>
    <property type="evidence" value="ECO:0007669"/>
    <property type="project" value="TreeGrafter"/>
</dbReference>
<dbReference type="Proteomes" id="UP001458880">
    <property type="component" value="Unassembled WGS sequence"/>
</dbReference>
<keyword evidence="3 5" id="KW-1133">Transmembrane helix</keyword>
<keyword evidence="7" id="KW-1185">Reference proteome</keyword>
<keyword evidence="2 5" id="KW-0812">Transmembrane</keyword>
<dbReference type="SUPFAM" id="SSF103473">
    <property type="entry name" value="MFS general substrate transporter"/>
    <property type="match status" value="1"/>
</dbReference>
<dbReference type="InterPro" id="IPR036259">
    <property type="entry name" value="MFS_trans_sf"/>
</dbReference>
<comment type="caution">
    <text evidence="6">The sequence shown here is derived from an EMBL/GenBank/DDBJ whole genome shotgun (WGS) entry which is preliminary data.</text>
</comment>
<proteinExistence type="predicted"/>
<dbReference type="InterPro" id="IPR011701">
    <property type="entry name" value="MFS"/>
</dbReference>
<dbReference type="AlphaFoldDB" id="A0AAW1N111"/>
<dbReference type="GO" id="GO:0015232">
    <property type="term" value="F:heme transmembrane transporter activity"/>
    <property type="evidence" value="ECO:0007669"/>
    <property type="project" value="TreeGrafter"/>
</dbReference>
<protein>
    <submittedName>
        <fullName evidence="6">Major Facilitator Superfamily</fullName>
    </submittedName>
</protein>
<name>A0AAW1N111_POPJA</name>
<dbReference type="GO" id="GO:0020037">
    <property type="term" value="F:heme binding"/>
    <property type="evidence" value="ECO:0007669"/>
    <property type="project" value="TreeGrafter"/>
</dbReference>
<feature type="transmembrane region" description="Helical" evidence="5">
    <location>
        <begin position="52"/>
        <end position="70"/>
    </location>
</feature>
<evidence type="ECO:0000256" key="2">
    <source>
        <dbReference type="ARBA" id="ARBA00022692"/>
    </source>
</evidence>
<dbReference type="PANTHER" id="PTHR10924">
    <property type="entry name" value="MAJOR FACILITATOR SUPERFAMILY PROTEIN-RELATED"/>
    <property type="match status" value="1"/>
</dbReference>
<feature type="transmembrane region" description="Helical" evidence="5">
    <location>
        <begin position="142"/>
        <end position="164"/>
    </location>
</feature>
<feature type="transmembrane region" description="Helical" evidence="5">
    <location>
        <begin position="82"/>
        <end position="103"/>
    </location>
</feature>
<keyword evidence="4 5" id="KW-0472">Membrane</keyword>
<evidence type="ECO:0000256" key="5">
    <source>
        <dbReference type="SAM" id="Phobius"/>
    </source>
</evidence>
<feature type="transmembrane region" description="Helical" evidence="5">
    <location>
        <begin position="115"/>
        <end position="136"/>
    </location>
</feature>
<dbReference type="InterPro" id="IPR049680">
    <property type="entry name" value="FLVCR1-2_SLC49-like"/>
</dbReference>
<gene>
    <name evidence="6" type="ORF">QE152_g4411</name>
</gene>
<dbReference type="Gene3D" id="1.20.1250.20">
    <property type="entry name" value="MFS general substrate transporter like domains"/>
    <property type="match status" value="1"/>
</dbReference>
<dbReference type="GO" id="GO:0016020">
    <property type="term" value="C:membrane"/>
    <property type="evidence" value="ECO:0007669"/>
    <property type="project" value="UniProtKB-SubCell"/>
</dbReference>
<evidence type="ECO:0000256" key="1">
    <source>
        <dbReference type="ARBA" id="ARBA00004141"/>
    </source>
</evidence>
<organism evidence="6 7">
    <name type="scientific">Popillia japonica</name>
    <name type="common">Japanese beetle</name>
    <dbReference type="NCBI Taxonomy" id="7064"/>
    <lineage>
        <taxon>Eukaryota</taxon>
        <taxon>Metazoa</taxon>
        <taxon>Ecdysozoa</taxon>
        <taxon>Arthropoda</taxon>
        <taxon>Hexapoda</taxon>
        <taxon>Insecta</taxon>
        <taxon>Pterygota</taxon>
        <taxon>Neoptera</taxon>
        <taxon>Endopterygota</taxon>
        <taxon>Coleoptera</taxon>
        <taxon>Polyphaga</taxon>
        <taxon>Scarabaeiformia</taxon>
        <taxon>Scarabaeidae</taxon>
        <taxon>Rutelinae</taxon>
        <taxon>Popillia</taxon>
    </lineage>
</organism>
<dbReference type="EMBL" id="JASPKY010000022">
    <property type="protein sequence ID" value="KAK9752207.1"/>
    <property type="molecule type" value="Genomic_DNA"/>
</dbReference>